<protein>
    <recommendedName>
        <fullName evidence="4">Transmembrane protein</fullName>
    </recommendedName>
</protein>
<keyword evidence="1" id="KW-0472">Membrane</keyword>
<dbReference type="OrthoDB" id="1053178at2759"/>
<feature type="transmembrane region" description="Helical" evidence="1">
    <location>
        <begin position="34"/>
        <end position="58"/>
    </location>
</feature>
<sequence>MRIEAKRDVMADPMSQLSASTQVFVTMNASGFSLWWFIILLVHLTTFAYNMGFALFYWNVTDWYLMFALASHGVGMPSSDFRTISYVHMALAGAHGFYLVKMVFGSAKHRTLVFSFTSLSSRILSNGAESSLGNKKIIIWKFERVSASWPV</sequence>
<organism evidence="2 3">
    <name type="scientific">Phytophthora infestans (strain T30-4)</name>
    <name type="common">Potato late blight agent</name>
    <dbReference type="NCBI Taxonomy" id="403677"/>
    <lineage>
        <taxon>Eukaryota</taxon>
        <taxon>Sar</taxon>
        <taxon>Stramenopiles</taxon>
        <taxon>Oomycota</taxon>
        <taxon>Peronosporomycetes</taxon>
        <taxon>Peronosporales</taxon>
        <taxon>Peronosporaceae</taxon>
        <taxon>Phytophthora</taxon>
    </lineage>
</organism>
<keyword evidence="1" id="KW-1133">Transmembrane helix</keyword>
<name>D0NTA7_PHYIT</name>
<evidence type="ECO:0000256" key="1">
    <source>
        <dbReference type="SAM" id="Phobius"/>
    </source>
</evidence>
<dbReference type="Proteomes" id="UP000006643">
    <property type="component" value="Unassembled WGS sequence"/>
</dbReference>
<dbReference type="HOGENOM" id="CLU_1735034_0_0_1"/>
<proteinExistence type="predicted"/>
<dbReference type="RefSeq" id="XP_002897588.1">
    <property type="nucleotide sequence ID" value="XM_002897542.1"/>
</dbReference>
<keyword evidence="1" id="KW-0812">Transmembrane</keyword>
<reference evidence="3" key="1">
    <citation type="journal article" date="2009" name="Nature">
        <title>Genome sequence and analysis of the Irish potato famine pathogen Phytophthora infestans.</title>
        <authorList>
            <consortium name="The Broad Institute Genome Sequencing Platform"/>
            <person name="Haas B.J."/>
            <person name="Kamoun S."/>
            <person name="Zody M.C."/>
            <person name="Jiang R.H."/>
            <person name="Handsaker R.E."/>
            <person name="Cano L.M."/>
            <person name="Grabherr M."/>
            <person name="Kodira C.D."/>
            <person name="Raffaele S."/>
            <person name="Torto-Alalibo T."/>
            <person name="Bozkurt T.O."/>
            <person name="Ah-Fong A.M."/>
            <person name="Alvarado L."/>
            <person name="Anderson V.L."/>
            <person name="Armstrong M.R."/>
            <person name="Avrova A."/>
            <person name="Baxter L."/>
            <person name="Beynon J."/>
            <person name="Boevink P.C."/>
            <person name="Bollmann S.R."/>
            <person name="Bos J.I."/>
            <person name="Bulone V."/>
            <person name="Cai G."/>
            <person name="Cakir C."/>
            <person name="Carrington J.C."/>
            <person name="Chawner M."/>
            <person name="Conti L."/>
            <person name="Costanzo S."/>
            <person name="Ewan R."/>
            <person name="Fahlgren N."/>
            <person name="Fischbach M.A."/>
            <person name="Fugelstad J."/>
            <person name="Gilroy E.M."/>
            <person name="Gnerre S."/>
            <person name="Green P.J."/>
            <person name="Grenville-Briggs L.J."/>
            <person name="Griffith J."/>
            <person name="Grunwald N.J."/>
            <person name="Horn K."/>
            <person name="Horner N.R."/>
            <person name="Hu C.H."/>
            <person name="Huitema E."/>
            <person name="Jeong D.H."/>
            <person name="Jones A.M."/>
            <person name="Jones J.D."/>
            <person name="Jones R.W."/>
            <person name="Karlsson E.K."/>
            <person name="Kunjeti S.G."/>
            <person name="Lamour K."/>
            <person name="Liu Z."/>
            <person name="Ma L."/>
            <person name="Maclean D."/>
            <person name="Chibucos M.C."/>
            <person name="McDonald H."/>
            <person name="McWalters J."/>
            <person name="Meijer H.J."/>
            <person name="Morgan W."/>
            <person name="Morris P.F."/>
            <person name="Munro C.A."/>
            <person name="O'Neill K."/>
            <person name="Ospina-Giraldo M."/>
            <person name="Pinzon A."/>
            <person name="Pritchard L."/>
            <person name="Ramsahoye B."/>
            <person name="Ren Q."/>
            <person name="Restrepo S."/>
            <person name="Roy S."/>
            <person name="Sadanandom A."/>
            <person name="Savidor A."/>
            <person name="Schornack S."/>
            <person name="Schwartz D.C."/>
            <person name="Schumann U.D."/>
            <person name="Schwessinger B."/>
            <person name="Seyer L."/>
            <person name="Sharpe T."/>
            <person name="Silvar C."/>
            <person name="Song J."/>
            <person name="Studholme D.J."/>
            <person name="Sykes S."/>
            <person name="Thines M."/>
            <person name="van de Vondervoort P.J."/>
            <person name="Phuntumart V."/>
            <person name="Wawra S."/>
            <person name="Weide R."/>
            <person name="Win J."/>
            <person name="Young C."/>
            <person name="Zhou S."/>
            <person name="Fry W."/>
            <person name="Meyers B.C."/>
            <person name="van West P."/>
            <person name="Ristaino J."/>
            <person name="Govers F."/>
            <person name="Birch P.R."/>
            <person name="Whisson S.C."/>
            <person name="Judelson H.S."/>
            <person name="Nusbaum C."/>
        </authorList>
    </citation>
    <scope>NUCLEOTIDE SEQUENCE [LARGE SCALE GENOMIC DNA]</scope>
    <source>
        <strain evidence="3">T30-4</strain>
    </source>
</reference>
<evidence type="ECO:0008006" key="4">
    <source>
        <dbReference type="Google" id="ProtNLM"/>
    </source>
</evidence>
<dbReference type="GeneID" id="9465347"/>
<keyword evidence="3" id="KW-1185">Reference proteome</keyword>
<evidence type="ECO:0000313" key="3">
    <source>
        <dbReference type="Proteomes" id="UP000006643"/>
    </source>
</evidence>
<dbReference type="KEGG" id="pif:PITG_16171"/>
<accession>D0NTA7</accession>
<gene>
    <name evidence="2" type="ORF">PITG_16171</name>
</gene>
<evidence type="ECO:0000313" key="2">
    <source>
        <dbReference type="EMBL" id="EEY64858.1"/>
    </source>
</evidence>
<dbReference type="InParanoid" id="D0NTA7"/>
<dbReference type="VEuPathDB" id="FungiDB:PITG_16171"/>
<dbReference type="EMBL" id="DS028160">
    <property type="protein sequence ID" value="EEY64858.1"/>
    <property type="molecule type" value="Genomic_DNA"/>
</dbReference>
<dbReference type="AlphaFoldDB" id="D0NTA7"/>
<feature type="transmembrane region" description="Helical" evidence="1">
    <location>
        <begin position="83"/>
        <end position="100"/>
    </location>
</feature>